<evidence type="ECO:0000256" key="1">
    <source>
        <dbReference type="SAM" id="Phobius"/>
    </source>
</evidence>
<protein>
    <submittedName>
        <fullName evidence="2">Uncharacterized protein</fullName>
    </submittedName>
</protein>
<organism evidence="2 3">
    <name type="scientific">Cryptosporidium andersoni</name>
    <dbReference type="NCBI Taxonomy" id="117008"/>
    <lineage>
        <taxon>Eukaryota</taxon>
        <taxon>Sar</taxon>
        <taxon>Alveolata</taxon>
        <taxon>Apicomplexa</taxon>
        <taxon>Conoidasida</taxon>
        <taxon>Coccidia</taxon>
        <taxon>Eucoccidiorida</taxon>
        <taxon>Eimeriorina</taxon>
        <taxon>Cryptosporidiidae</taxon>
        <taxon>Cryptosporidium</taxon>
    </lineage>
</organism>
<keyword evidence="3" id="KW-1185">Reference proteome</keyword>
<dbReference type="OrthoDB" id="10284079at2759"/>
<keyword evidence="1" id="KW-0472">Membrane</keyword>
<name>A0A1J4MS42_9CRYT</name>
<evidence type="ECO:0000313" key="3">
    <source>
        <dbReference type="Proteomes" id="UP000186804"/>
    </source>
</evidence>
<keyword evidence="1" id="KW-1133">Transmembrane helix</keyword>
<reference evidence="2 3" key="1">
    <citation type="submission" date="2016-10" db="EMBL/GenBank/DDBJ databases">
        <title>Reductive evolution of mitochondrial metabolism and differential evolution of invasion-related proteins in Cryptosporidium.</title>
        <authorList>
            <person name="Liu S."/>
            <person name="Roellig D.M."/>
            <person name="Guo Y."/>
            <person name="Li N."/>
            <person name="Frace M.A."/>
            <person name="Tang K."/>
            <person name="Zhang L."/>
            <person name="Feng Y."/>
            <person name="Xiao L."/>
        </authorList>
    </citation>
    <scope>NUCLEOTIDE SEQUENCE [LARGE SCALE GENOMIC DNA]</scope>
    <source>
        <strain evidence="2">30847</strain>
    </source>
</reference>
<feature type="transmembrane region" description="Helical" evidence="1">
    <location>
        <begin position="124"/>
        <end position="146"/>
    </location>
</feature>
<keyword evidence="1" id="KW-0812">Transmembrane</keyword>
<dbReference type="Proteomes" id="UP000186804">
    <property type="component" value="Unassembled WGS sequence"/>
</dbReference>
<comment type="caution">
    <text evidence="2">The sequence shown here is derived from an EMBL/GenBank/DDBJ whole genome shotgun (WGS) entry which is preliminary data.</text>
</comment>
<accession>A0A1J4MS42</accession>
<evidence type="ECO:0000313" key="2">
    <source>
        <dbReference type="EMBL" id="OII76998.1"/>
    </source>
</evidence>
<proteinExistence type="predicted"/>
<dbReference type="AlphaFoldDB" id="A0A1J4MS42"/>
<gene>
    <name evidence="2" type="ORF">cand_023410</name>
</gene>
<dbReference type="EMBL" id="LRBS01000048">
    <property type="protein sequence ID" value="OII76998.1"/>
    <property type="molecule type" value="Genomic_DNA"/>
</dbReference>
<dbReference type="RefSeq" id="XP_067068844.1">
    <property type="nucleotide sequence ID" value="XM_067212571.1"/>
</dbReference>
<dbReference type="VEuPathDB" id="CryptoDB:cand_023410"/>
<dbReference type="GeneID" id="92366525"/>
<sequence length="830" mass="96488">MLSVQGSRRDNLPQDCYSALSHSGRYLCAISPSFPNRLWLDKDDEIILKIFNFDIEKIWNIKTVIQLDNIERHDCCNDDLLLIQSKKSIIIYNLDTFEVLLDTKIMNELIIIDCVGSRTNKENWIIAIASISSIYIFSCLPSIAFFNFTKISNKSKLTDNIISAFKSNKNSHSSIPNENIIQYYHVINTNFEANINNLDISSTGKIYIGANDELYYFQIPSLHYKYRKYFEIIHLFTMESKISSHINILRILPFNTYQSTLPCNSVFESIFFLYTSNQDLNKSLNLGLLTSNNLVNSIDWDTNLIFNNITEIYNSPCSNFELSNKILSCKVFKSGYLGIIWIFDNEIFLHIFNSSLFPDNIRELTFSPFIEKKDSETKFRNLYSLLYGDVPLNKCGLDSIIDENSEVLLRIHNTIFSDSLNKRDIETEEQLLYRISINQKNMAIILQNMDFIKFIDTPQQYSPIICTSNANNKDIFTPDNWFSNLSFNIKVSLSKPLVLLNISYICWYHGIEQYLKSDLPSIIQNPQTHTSILQHLSLLPINMNFSSPTALQNLFSINISLQKKNKSDLSLCYSMLDLYVQSGLYDPIITYLSSEISEGVLDIIYNWIDLRMEKILLTIFQYCNNIPNNDFENKLFELSQFQDTEKNLNLIFHICFKLTKSDGHILSLIIGCNYNILKSLLYIMKFIIFNKNEIPEIINFYALTQSLFCWNGFFKILTCKDSNSTSICDLIRIDLFKADNSEFLNKLIEELAINLRINSETLYSHIQLKESQTEWFSLLSASILFYYYNYYSKQLFTNITKEIPLAPTLDYLINTYPKARLLLSLAYHII</sequence>